<proteinExistence type="predicted"/>
<dbReference type="EMBL" id="BK068097">
    <property type="protein sequence ID" value="DBA55295.1"/>
    <property type="molecule type" value="Genomic_DNA"/>
</dbReference>
<evidence type="ECO:0000313" key="1">
    <source>
        <dbReference type="EMBL" id="DBA55295.1"/>
    </source>
</evidence>
<reference evidence="1" key="2">
    <citation type="submission" date="2024-05" db="EMBL/GenBank/DDBJ databases">
        <authorList>
            <person name="Matrishin C.B."/>
            <person name="Kauffman K.M."/>
        </authorList>
    </citation>
    <scope>NUCLEOTIDE SEQUENCE</scope>
</reference>
<sequence>MAAGHFFSLAGSEGGHFFPYLCRETNEIPRTPYDKKED</sequence>
<organism evidence="1">
    <name type="scientific">Porphyromonas phage phage016a_WW2866</name>
    <dbReference type="NCBI Taxonomy" id="3154106"/>
    <lineage>
        <taxon>Viruses</taxon>
        <taxon>Duplodnaviria</taxon>
        <taxon>Heunggongvirae</taxon>
        <taxon>Uroviricota</taxon>
        <taxon>Caudoviricetes</taxon>
        <taxon>Nixviridae</taxon>
        <taxon>Dewhirstvirus</taxon>
        <taxon>Dewhirstvirus pging00J</taxon>
    </lineage>
</organism>
<name>A0AAT9JD90_9CAUD</name>
<protein>
    <submittedName>
        <fullName evidence="1">Uncharacterized protein</fullName>
    </submittedName>
</protein>
<reference evidence="1" key="1">
    <citation type="journal article" date="2023" name="Microbiome">
        <title>Phages are unrecognized players in the ecology of the oral pathogen Porphyromonas gingivalis.</title>
        <authorList>
            <person name="Matrishin C.B."/>
            <person name="Haase E.M."/>
            <person name="Dewhirst F.E."/>
            <person name="Mark Welch J.L."/>
            <person name="Miranda-Sanchez F."/>
            <person name="Chen T."/>
            <person name="MacFarland D.C."/>
            <person name="Kauffman K.M."/>
        </authorList>
    </citation>
    <scope>NUCLEOTIDE SEQUENCE</scope>
</reference>
<accession>A0AAT9JD90</accession>